<accession>C6XYM8</accession>
<sequence>MKKRILLNYFNLCALFAALVLTTTPNVPLSASPNVTGRTISKDTLFNKKATLKIMERVADWQLNTWNTKGFKFKKYDWTNATGYTGLFALSRISKKQAYSNMLIEIGNELNWNTGPDRFMADDYCIAQTYVQLYQNYKDEKMVKPFRALADSIVAAPSYESLEWAPRIKSREWAWCDALFMAPTSLAYLSTATKDPSYLNKACKLWWKTTEFLYDKNEHLFSRDSRFINKVEKNGKKVFWSRGNGWVLGGLVRMLDNLPKKHPDRPKFISLYKEMTTKIASIQQADGSWRTSLLDPDSYPTKETSGTGFYCYVMAWGINNGMLNKTEYLPIVKKAWIALTSSVEPNGMLGSVQQIAGAPTNIAANSTEVYAVGAFLLAGSELYKIF</sequence>
<dbReference type="Proteomes" id="UP000000852">
    <property type="component" value="Chromosome"/>
</dbReference>
<organism evidence="3 4">
    <name type="scientific">Pedobacter heparinus (strain ATCC 13125 / DSM 2366 / CIP 104194 / JCM 7457 / NBRC 12017 / NCIMB 9290 / NRRL B-14731 / HIM 762-3)</name>
    <dbReference type="NCBI Taxonomy" id="485917"/>
    <lineage>
        <taxon>Bacteria</taxon>
        <taxon>Pseudomonadati</taxon>
        <taxon>Bacteroidota</taxon>
        <taxon>Sphingobacteriia</taxon>
        <taxon>Sphingobacteriales</taxon>
        <taxon>Sphingobacteriaceae</taxon>
        <taxon>Pedobacter</taxon>
    </lineage>
</organism>
<dbReference type="RefSeq" id="WP_015808123.1">
    <property type="nucleotide sequence ID" value="NC_013061.1"/>
</dbReference>
<dbReference type="PANTHER" id="PTHR33886">
    <property type="entry name" value="UNSATURATED RHAMNOGALACTURONAN HYDROLASE (EUROFUNG)"/>
    <property type="match status" value="1"/>
</dbReference>
<dbReference type="EMBL" id="CP001681">
    <property type="protein sequence ID" value="ACU04510.1"/>
    <property type="molecule type" value="Genomic_DNA"/>
</dbReference>
<keyword evidence="4" id="KW-1185">Reference proteome</keyword>
<dbReference type="InterPro" id="IPR008928">
    <property type="entry name" value="6-hairpin_glycosidase_sf"/>
</dbReference>
<evidence type="ECO:0000256" key="1">
    <source>
        <dbReference type="ARBA" id="ARBA00022801"/>
    </source>
</evidence>
<dbReference type="eggNOG" id="COG4225">
    <property type="taxonomic scope" value="Bacteria"/>
</dbReference>
<feature type="chain" id="PRO_5002974316" evidence="2">
    <location>
        <begin position="23"/>
        <end position="386"/>
    </location>
</feature>
<evidence type="ECO:0000313" key="4">
    <source>
        <dbReference type="Proteomes" id="UP000000852"/>
    </source>
</evidence>
<dbReference type="InterPro" id="IPR052043">
    <property type="entry name" value="PolySaccharide_Degr_Enz"/>
</dbReference>
<dbReference type="InterPro" id="IPR012341">
    <property type="entry name" value="6hp_glycosidase-like_sf"/>
</dbReference>
<dbReference type="GO" id="GO:0016787">
    <property type="term" value="F:hydrolase activity"/>
    <property type="evidence" value="ECO:0007669"/>
    <property type="project" value="UniProtKB-KW"/>
</dbReference>
<evidence type="ECO:0000256" key="2">
    <source>
        <dbReference type="SAM" id="SignalP"/>
    </source>
</evidence>
<protein>
    <submittedName>
        <fullName evidence="3">Glycosyl hydrolase family 88</fullName>
    </submittedName>
</protein>
<name>C6XYM8_PEDHD</name>
<dbReference type="Gene3D" id="1.50.10.10">
    <property type="match status" value="1"/>
</dbReference>
<evidence type="ECO:0000313" key="3">
    <source>
        <dbReference type="EMBL" id="ACU04510.1"/>
    </source>
</evidence>
<keyword evidence="2" id="KW-0732">Signal</keyword>
<dbReference type="InterPro" id="IPR010905">
    <property type="entry name" value="Glyco_hydro_88"/>
</dbReference>
<dbReference type="PANTHER" id="PTHR33886:SF8">
    <property type="entry name" value="UNSATURATED RHAMNOGALACTURONAN HYDROLASE (EUROFUNG)"/>
    <property type="match status" value="1"/>
</dbReference>
<keyword evidence="1 3" id="KW-0378">Hydrolase</keyword>
<feature type="signal peptide" evidence="2">
    <location>
        <begin position="1"/>
        <end position="22"/>
    </location>
</feature>
<gene>
    <name evidence="3" type="ordered locus">Phep_2306</name>
</gene>
<dbReference type="SUPFAM" id="SSF48208">
    <property type="entry name" value="Six-hairpin glycosidases"/>
    <property type="match status" value="1"/>
</dbReference>
<dbReference type="AlphaFoldDB" id="C6XYM8"/>
<dbReference type="STRING" id="485917.Phep_2306"/>
<reference evidence="3 4" key="1">
    <citation type="journal article" date="2009" name="Stand. Genomic Sci.">
        <title>Complete genome sequence of Pedobacter heparinus type strain (HIM 762-3).</title>
        <authorList>
            <person name="Han C."/>
            <person name="Spring S."/>
            <person name="Lapidus A."/>
            <person name="Del Rio T.G."/>
            <person name="Tice H."/>
            <person name="Copeland A."/>
            <person name="Cheng J.F."/>
            <person name="Lucas S."/>
            <person name="Chen F."/>
            <person name="Nolan M."/>
            <person name="Bruce D."/>
            <person name="Goodwin L."/>
            <person name="Pitluck S."/>
            <person name="Ivanova N."/>
            <person name="Mavromatis K."/>
            <person name="Mikhailova N."/>
            <person name="Pati A."/>
            <person name="Chen A."/>
            <person name="Palaniappan K."/>
            <person name="Land M."/>
            <person name="Hauser L."/>
            <person name="Chang Y.J."/>
            <person name="Jeffries C.C."/>
            <person name="Saunders E."/>
            <person name="Chertkov O."/>
            <person name="Brettin T."/>
            <person name="Goker M."/>
            <person name="Rohde M."/>
            <person name="Bristow J."/>
            <person name="Eisen J.A."/>
            <person name="Markowitz V."/>
            <person name="Hugenholtz P."/>
            <person name="Kyrpides N.C."/>
            <person name="Klenk H.P."/>
            <person name="Detter J.C."/>
        </authorList>
    </citation>
    <scope>NUCLEOTIDE SEQUENCE [LARGE SCALE GENOMIC DNA]</scope>
    <source>
        <strain evidence="4">ATCC 13125 / DSM 2366 / CIP 104194 / JCM 7457 / NBRC 12017 / NCIMB 9290 / NRRL B-14731 / HIM 762-3</strain>
    </source>
</reference>
<dbReference type="OrthoDB" id="258246at2"/>
<proteinExistence type="predicted"/>
<dbReference type="KEGG" id="phe:Phep_2306"/>
<dbReference type="Pfam" id="PF07470">
    <property type="entry name" value="Glyco_hydro_88"/>
    <property type="match status" value="1"/>
</dbReference>
<dbReference type="HOGENOM" id="CLU_042785_0_0_10"/>
<dbReference type="CAZy" id="GH105">
    <property type="family name" value="Glycoside Hydrolase Family 105"/>
</dbReference>
<dbReference type="GO" id="GO:0005975">
    <property type="term" value="P:carbohydrate metabolic process"/>
    <property type="evidence" value="ECO:0007669"/>
    <property type="project" value="InterPro"/>
</dbReference>